<name>A0A068NJP1_FIMGI</name>
<gene>
    <name evidence="1" type="ORF">OP10G_0299</name>
</gene>
<dbReference type="InterPro" id="IPR036520">
    <property type="entry name" value="UPF0759_sf"/>
</dbReference>
<sequence>MLRLAWEEWNLPSNLAMPWRKLGVYAALPEMRSASVSVRRALGARSFHVGCSGWFYWHWRGSFYRQTTPALLNDPV</sequence>
<dbReference type="AlphaFoldDB" id="A0A068NJP1"/>
<dbReference type="KEGG" id="fgi:OP10G_0299"/>
<proteinExistence type="predicted"/>
<dbReference type="EMBL" id="CP007139">
    <property type="protein sequence ID" value="AIE83667.1"/>
    <property type="molecule type" value="Genomic_DNA"/>
</dbReference>
<accession>A0A068NJP1</accession>
<dbReference type="STRING" id="661478.OP10G_0299"/>
<dbReference type="HOGENOM" id="CLU_2649151_0_0_0"/>
<evidence type="ECO:0000313" key="2">
    <source>
        <dbReference type="Proteomes" id="UP000027982"/>
    </source>
</evidence>
<protein>
    <submittedName>
        <fullName evidence="1">Uncharacterized protein</fullName>
    </submittedName>
</protein>
<dbReference type="SUPFAM" id="SSF117396">
    <property type="entry name" value="TM1631-like"/>
    <property type="match status" value="1"/>
</dbReference>
<dbReference type="Proteomes" id="UP000027982">
    <property type="component" value="Chromosome"/>
</dbReference>
<keyword evidence="2" id="KW-1185">Reference proteome</keyword>
<evidence type="ECO:0000313" key="1">
    <source>
        <dbReference type="EMBL" id="AIE83667.1"/>
    </source>
</evidence>
<reference evidence="1 2" key="1">
    <citation type="journal article" date="2014" name="PLoS ONE">
        <title>The first complete genome sequence of the class fimbriimonadia in the phylum armatimonadetes.</title>
        <authorList>
            <person name="Hu Z.Y."/>
            <person name="Wang Y.Z."/>
            <person name="Im W.T."/>
            <person name="Wang S.Y."/>
            <person name="Zhao G.P."/>
            <person name="Zheng H.J."/>
            <person name="Quan Z.X."/>
        </authorList>
    </citation>
    <scope>NUCLEOTIDE SEQUENCE [LARGE SCALE GENOMIC DNA]</scope>
    <source>
        <strain evidence="1">Gsoil 348</strain>
    </source>
</reference>
<organism evidence="1 2">
    <name type="scientific">Fimbriimonas ginsengisoli Gsoil 348</name>
    <dbReference type="NCBI Taxonomy" id="661478"/>
    <lineage>
        <taxon>Bacteria</taxon>
        <taxon>Bacillati</taxon>
        <taxon>Armatimonadota</taxon>
        <taxon>Fimbriimonadia</taxon>
        <taxon>Fimbriimonadales</taxon>
        <taxon>Fimbriimonadaceae</taxon>
        <taxon>Fimbriimonas</taxon>
    </lineage>
</organism>